<dbReference type="InterPro" id="IPR029058">
    <property type="entry name" value="AB_hydrolase_fold"/>
</dbReference>
<dbReference type="Proteomes" id="UP000184498">
    <property type="component" value="Unassembled WGS sequence"/>
</dbReference>
<dbReference type="AlphaFoldDB" id="A0A1M6T499"/>
<evidence type="ECO:0000313" key="1">
    <source>
        <dbReference type="EMBL" id="SHK51815.1"/>
    </source>
</evidence>
<dbReference type="RefSeq" id="WP_072998813.1">
    <property type="nucleotide sequence ID" value="NZ_FRAM01000003.1"/>
</dbReference>
<dbReference type="EMBL" id="FRAM01000003">
    <property type="protein sequence ID" value="SHK51815.1"/>
    <property type="molecule type" value="Genomic_DNA"/>
</dbReference>
<sequence length="213" mass="24706">MKLYIISGLGGDEKVLEKLTFNPDIEIVHIPWLIPELDEDFHHYVVRMSASIDNSKEFYLLGYSFGGIIVQEIHKIKPAKKIVILASIRCDQEKSRLIKAGAKTNAVRYVPQRLFGNSSTFLYAFLKRIFDSKNANILQYFRVKDPYYLKWSMDKVAQWKFEKLPDVIQISGDKDIVFPIKYSEPDFIIKNATHLFPVTKARQVSEILKTIFV</sequence>
<dbReference type="Gene3D" id="3.40.50.1820">
    <property type="entry name" value="alpha/beta hydrolase"/>
    <property type="match status" value="1"/>
</dbReference>
<gene>
    <name evidence="1" type="ORF">SAMN05444371_2635</name>
</gene>
<accession>A0A1M6T499</accession>
<name>A0A1M6T499_9FLAO</name>
<reference evidence="2" key="1">
    <citation type="submission" date="2016-11" db="EMBL/GenBank/DDBJ databases">
        <authorList>
            <person name="Varghese N."/>
            <person name="Submissions S."/>
        </authorList>
    </citation>
    <scope>NUCLEOTIDE SEQUENCE [LARGE SCALE GENOMIC DNA]</scope>
    <source>
        <strain evidence="2">DSM 18016</strain>
    </source>
</reference>
<protein>
    <recommendedName>
        <fullName evidence="3">Alpha/beta hydrolase</fullName>
    </recommendedName>
</protein>
<evidence type="ECO:0008006" key="3">
    <source>
        <dbReference type="Google" id="ProtNLM"/>
    </source>
</evidence>
<organism evidence="1 2">
    <name type="scientific">Epilithonimonas mollis</name>
    <dbReference type="NCBI Taxonomy" id="216903"/>
    <lineage>
        <taxon>Bacteria</taxon>
        <taxon>Pseudomonadati</taxon>
        <taxon>Bacteroidota</taxon>
        <taxon>Flavobacteriia</taxon>
        <taxon>Flavobacteriales</taxon>
        <taxon>Weeksellaceae</taxon>
        <taxon>Chryseobacterium group</taxon>
        <taxon>Epilithonimonas</taxon>
    </lineage>
</organism>
<dbReference type="STRING" id="216903.SAMN05444371_2635"/>
<proteinExistence type="predicted"/>
<dbReference type="SUPFAM" id="SSF53474">
    <property type="entry name" value="alpha/beta-Hydrolases"/>
    <property type="match status" value="1"/>
</dbReference>
<keyword evidence="2" id="KW-1185">Reference proteome</keyword>
<dbReference type="OrthoDB" id="659408at2"/>
<evidence type="ECO:0000313" key="2">
    <source>
        <dbReference type="Proteomes" id="UP000184498"/>
    </source>
</evidence>